<evidence type="ECO:0000256" key="1">
    <source>
        <dbReference type="SAM" id="MobiDB-lite"/>
    </source>
</evidence>
<feature type="transmembrane region" description="Helical" evidence="2">
    <location>
        <begin position="155"/>
        <end position="172"/>
    </location>
</feature>
<dbReference type="RefSeq" id="WP_347323522.1">
    <property type="nucleotide sequence ID" value="NZ_JBCGUH010000001.1"/>
</dbReference>
<evidence type="ECO:0000259" key="3">
    <source>
        <dbReference type="Pfam" id="PF13559"/>
    </source>
</evidence>
<evidence type="ECO:0000313" key="4">
    <source>
        <dbReference type="EMBL" id="MFD1886131.1"/>
    </source>
</evidence>
<gene>
    <name evidence="4" type="ORF">ACFSC9_11400</name>
</gene>
<accession>A0ABW4RIJ7</accession>
<dbReference type="Pfam" id="PF13559">
    <property type="entry name" value="DUF4129"/>
    <property type="match status" value="1"/>
</dbReference>
<organism evidence="4 5">
    <name type="scientific">Paenibacillus wenxiniae</name>
    <dbReference type="NCBI Taxonomy" id="1636843"/>
    <lineage>
        <taxon>Bacteria</taxon>
        <taxon>Bacillati</taxon>
        <taxon>Bacillota</taxon>
        <taxon>Bacilli</taxon>
        <taxon>Bacillales</taxon>
        <taxon>Paenibacillaceae</taxon>
        <taxon>Paenibacillus</taxon>
    </lineage>
</organism>
<evidence type="ECO:0000313" key="5">
    <source>
        <dbReference type="Proteomes" id="UP001597233"/>
    </source>
</evidence>
<proteinExistence type="predicted"/>
<feature type="transmembrane region" description="Helical" evidence="2">
    <location>
        <begin position="200"/>
        <end position="221"/>
    </location>
</feature>
<keyword evidence="2" id="KW-1133">Transmembrane helix</keyword>
<evidence type="ECO:0000256" key="2">
    <source>
        <dbReference type="SAM" id="Phobius"/>
    </source>
</evidence>
<keyword evidence="5" id="KW-1185">Reference proteome</keyword>
<feature type="transmembrane region" description="Helical" evidence="2">
    <location>
        <begin position="273"/>
        <end position="294"/>
    </location>
</feature>
<comment type="caution">
    <text evidence="4">The sequence shown here is derived from an EMBL/GenBank/DDBJ whole genome shotgun (WGS) entry which is preliminary data.</text>
</comment>
<name>A0ABW4RIJ7_9BACL</name>
<dbReference type="EMBL" id="JBHUEH010000014">
    <property type="protein sequence ID" value="MFD1886131.1"/>
    <property type="molecule type" value="Genomic_DNA"/>
</dbReference>
<dbReference type="InterPro" id="IPR025403">
    <property type="entry name" value="TgpA-like_C"/>
</dbReference>
<feature type="domain" description="Protein-glutamine gamma-glutamyltransferase-like C-terminal" evidence="3">
    <location>
        <begin position="362"/>
        <end position="450"/>
    </location>
</feature>
<sequence>MNEQRHVGNRIVAGVIHIAIELAAIYPLIVLLDAYGLHNGMPWIGLLLLLGIAGIGTLLRPTVRLNRLTNGLLFCMYAVLIVIAYYSIAAAQPAAATWIAAIILSVLALLRGMMISRSHSDRLFPIRWQLVALGLTWMVYIAAGSSSAIHDVRGSLYAAGAFTLFTLLFRFATQQIDYISLDEGFSFASLRAVIQRTRRWTWLVIVLIAILGASDQLTIWLEQAWRAFLAWIGNGIVPPPSMPTDTYTPPPMEPLQLPDSGNTGGDPFWVEKLAQLIVLLALCAFIGWLGYMMIRLLRRYAPKLYRWLLSLWEPQQLQAQSAQTDTYTDEVQKLTEPSGAPRRPFQRIKKPGRTDERVRYYYRQLLSRAGKRGIAIAVSATPEHVGHQLAPEEYAQDRAASAQDNGSTAAQHEPVATSGTRELITLYNRVRYNGEPVDEQELARWEQQYESGKKR</sequence>
<feature type="transmembrane region" description="Helical" evidence="2">
    <location>
        <begin position="71"/>
        <end position="89"/>
    </location>
</feature>
<keyword evidence="2" id="KW-0812">Transmembrane</keyword>
<feature type="transmembrane region" description="Helical" evidence="2">
    <location>
        <begin position="126"/>
        <end position="143"/>
    </location>
</feature>
<keyword evidence="2" id="KW-0472">Membrane</keyword>
<reference evidence="5" key="1">
    <citation type="journal article" date="2019" name="Int. J. Syst. Evol. Microbiol.">
        <title>The Global Catalogue of Microorganisms (GCM) 10K type strain sequencing project: providing services to taxonomists for standard genome sequencing and annotation.</title>
        <authorList>
            <consortium name="The Broad Institute Genomics Platform"/>
            <consortium name="The Broad Institute Genome Sequencing Center for Infectious Disease"/>
            <person name="Wu L."/>
            <person name="Ma J."/>
        </authorList>
    </citation>
    <scope>NUCLEOTIDE SEQUENCE [LARGE SCALE GENOMIC DNA]</scope>
    <source>
        <strain evidence="5">CCUG 54950</strain>
    </source>
</reference>
<feature type="transmembrane region" description="Helical" evidence="2">
    <location>
        <begin position="95"/>
        <end position="114"/>
    </location>
</feature>
<feature type="transmembrane region" description="Helical" evidence="2">
    <location>
        <begin position="12"/>
        <end position="35"/>
    </location>
</feature>
<protein>
    <submittedName>
        <fullName evidence="4">DUF4129 domain-containing protein</fullName>
    </submittedName>
</protein>
<feature type="region of interest" description="Disordered" evidence="1">
    <location>
        <begin position="396"/>
        <end position="417"/>
    </location>
</feature>
<dbReference type="Proteomes" id="UP001597233">
    <property type="component" value="Unassembled WGS sequence"/>
</dbReference>
<feature type="transmembrane region" description="Helical" evidence="2">
    <location>
        <begin position="41"/>
        <end position="59"/>
    </location>
</feature>